<dbReference type="AlphaFoldDB" id="A0AB36J6A1"/>
<evidence type="ECO:0000256" key="3">
    <source>
        <dbReference type="ARBA" id="ARBA00022692"/>
    </source>
</evidence>
<evidence type="ECO:0000256" key="6">
    <source>
        <dbReference type="SAM" id="Phobius"/>
    </source>
</evidence>
<dbReference type="GO" id="GO:0005886">
    <property type="term" value="C:plasma membrane"/>
    <property type="evidence" value="ECO:0007669"/>
    <property type="project" value="UniProtKB-SubCell"/>
</dbReference>
<feature type="transmembrane region" description="Helical" evidence="6">
    <location>
        <begin position="325"/>
        <end position="346"/>
    </location>
</feature>
<feature type="transmembrane region" description="Helical" evidence="6">
    <location>
        <begin position="296"/>
        <end position="319"/>
    </location>
</feature>
<organism evidence="7 8">
    <name type="scientific">Paenibacillus odorifer</name>
    <dbReference type="NCBI Taxonomy" id="189426"/>
    <lineage>
        <taxon>Bacteria</taxon>
        <taxon>Bacillati</taxon>
        <taxon>Bacillota</taxon>
        <taxon>Bacilli</taxon>
        <taxon>Bacillales</taxon>
        <taxon>Paenibacillaceae</taxon>
        <taxon>Paenibacillus</taxon>
    </lineage>
</organism>
<keyword evidence="2" id="KW-1003">Cell membrane</keyword>
<dbReference type="Proteomes" id="UP000187323">
    <property type="component" value="Unassembled WGS sequence"/>
</dbReference>
<comment type="subcellular location">
    <subcellularLocation>
        <location evidence="1">Cell membrane</location>
        <topology evidence="1">Multi-pass membrane protein</topology>
    </subcellularLocation>
</comment>
<protein>
    <recommendedName>
        <fullName evidence="9">Polysaccharide biosynthesis protein C-terminal domain-containing protein</fullName>
    </recommendedName>
</protein>
<gene>
    <name evidence="7" type="ORF">BSK47_24605</name>
</gene>
<evidence type="ECO:0000313" key="8">
    <source>
        <dbReference type="Proteomes" id="UP000187323"/>
    </source>
</evidence>
<feature type="transmembrane region" description="Helical" evidence="6">
    <location>
        <begin position="223"/>
        <end position="241"/>
    </location>
</feature>
<feature type="transmembrane region" description="Helical" evidence="6">
    <location>
        <begin position="150"/>
        <end position="170"/>
    </location>
</feature>
<keyword evidence="4 6" id="KW-1133">Transmembrane helix</keyword>
<evidence type="ECO:0000256" key="4">
    <source>
        <dbReference type="ARBA" id="ARBA00022989"/>
    </source>
</evidence>
<evidence type="ECO:0000256" key="5">
    <source>
        <dbReference type="ARBA" id="ARBA00023136"/>
    </source>
</evidence>
<comment type="caution">
    <text evidence="7">The sequence shown here is derived from an EMBL/GenBank/DDBJ whole genome shotgun (WGS) entry which is preliminary data.</text>
</comment>
<evidence type="ECO:0000256" key="2">
    <source>
        <dbReference type="ARBA" id="ARBA00022475"/>
    </source>
</evidence>
<feature type="transmembrane region" description="Helical" evidence="6">
    <location>
        <begin position="116"/>
        <end position="138"/>
    </location>
</feature>
<dbReference type="EMBL" id="MPTO01000027">
    <property type="protein sequence ID" value="OME13836.1"/>
    <property type="molecule type" value="Genomic_DNA"/>
</dbReference>
<evidence type="ECO:0000313" key="7">
    <source>
        <dbReference type="EMBL" id="OME13836.1"/>
    </source>
</evidence>
<feature type="transmembrane region" description="Helical" evidence="6">
    <location>
        <begin position="386"/>
        <end position="406"/>
    </location>
</feature>
<dbReference type="PANTHER" id="PTHR30250:SF11">
    <property type="entry name" value="O-ANTIGEN TRANSPORTER-RELATED"/>
    <property type="match status" value="1"/>
</dbReference>
<name>A0AB36J6A1_9BACL</name>
<feature type="transmembrane region" description="Helical" evidence="6">
    <location>
        <begin position="358"/>
        <end position="380"/>
    </location>
</feature>
<keyword evidence="5 6" id="KW-0472">Membrane</keyword>
<feature type="transmembrane region" description="Helical" evidence="6">
    <location>
        <begin position="45"/>
        <end position="62"/>
    </location>
</feature>
<dbReference type="PANTHER" id="PTHR30250">
    <property type="entry name" value="PST FAMILY PREDICTED COLANIC ACID TRANSPORTER"/>
    <property type="match status" value="1"/>
</dbReference>
<sequence length="472" mass="54729">MNTRAKSVMKNLSYTLTSNLVSLAISSLVVLVVPKLIGVEEYGYWQLYMFFTSYVGFLHFGWNDGIYLRYGGDDYRNLDKKLFFSQFLMLTISQISIACLIVVFTLLNIHDSDRNYIIRMTALCLLVVNVRYMFLYILQATNRIKEYAKITMLDRIVYVILIVLFLLLGIRDYKLIIVADISAKFVFLLYAMYCCKEIAFQKLSIFYFNFIEMFENIKVGIKLMFSNIANIMIIGVVRFGIERFWGVSTFGKISLTFSVSNLMMIFINAIGIIMFPLLKRTDERKISNLYLTIRDLLLVVTLGVLILYFPMKSILTLWLPDYADTLMYMCLLFPMCIFEGRTAVLINTYYKAMRKESLLLKINLISLFISILITVITTLILKNLHFAVLSILLLLAFRSLFAEILLCKSLELSIMKDIILELIVVSLFVISGWFFSSLIGGIVYIVVYFTFLIMKRRDIAKSFNKLKQFMST</sequence>
<feature type="transmembrane region" description="Helical" evidence="6">
    <location>
        <begin position="12"/>
        <end position="33"/>
    </location>
</feature>
<reference evidence="7 8" key="1">
    <citation type="submission" date="2016-10" db="EMBL/GenBank/DDBJ databases">
        <title>Paenibacillus species isolates.</title>
        <authorList>
            <person name="Beno S.M."/>
        </authorList>
    </citation>
    <scope>NUCLEOTIDE SEQUENCE [LARGE SCALE GENOMIC DNA]</scope>
    <source>
        <strain evidence="7 8">FSL H7-0918</strain>
    </source>
</reference>
<dbReference type="InterPro" id="IPR050833">
    <property type="entry name" value="Poly_Biosynth_Transport"/>
</dbReference>
<evidence type="ECO:0008006" key="9">
    <source>
        <dbReference type="Google" id="ProtNLM"/>
    </source>
</evidence>
<feature type="transmembrane region" description="Helical" evidence="6">
    <location>
        <begin position="253"/>
        <end position="275"/>
    </location>
</feature>
<evidence type="ECO:0000256" key="1">
    <source>
        <dbReference type="ARBA" id="ARBA00004651"/>
    </source>
</evidence>
<keyword evidence="3 6" id="KW-0812">Transmembrane</keyword>
<feature type="transmembrane region" description="Helical" evidence="6">
    <location>
        <begin position="83"/>
        <end position="110"/>
    </location>
</feature>
<dbReference type="InterPro" id="IPR002797">
    <property type="entry name" value="Polysacc_synth"/>
</dbReference>
<dbReference type="Pfam" id="PF01943">
    <property type="entry name" value="Polysacc_synt"/>
    <property type="match status" value="1"/>
</dbReference>
<proteinExistence type="predicted"/>
<accession>A0AB36J6A1</accession>
<feature type="transmembrane region" description="Helical" evidence="6">
    <location>
        <begin position="441"/>
        <end position="457"/>
    </location>
</feature>